<protein>
    <submittedName>
        <fullName evidence="6">OBSCN protein</fullName>
    </submittedName>
</protein>
<dbReference type="InterPro" id="IPR007110">
    <property type="entry name" value="Ig-like_dom"/>
</dbReference>
<dbReference type="PANTHER" id="PTHR35971:SF5">
    <property type="entry name" value="OBSCURIN LIKE CYTOSKELETAL ADAPTOR 1"/>
    <property type="match status" value="1"/>
</dbReference>
<reference evidence="6 7" key="1">
    <citation type="submission" date="2019-09" db="EMBL/GenBank/DDBJ databases">
        <title>Bird 10,000 Genomes (B10K) Project - Family phase.</title>
        <authorList>
            <person name="Zhang G."/>
        </authorList>
    </citation>
    <scope>NUCLEOTIDE SEQUENCE [LARGE SCALE GENOMIC DNA]</scope>
    <source>
        <strain evidence="6">B10K-DU-003-42</strain>
        <tissue evidence="6">Mixed tissue sample</tissue>
    </source>
</reference>
<dbReference type="InterPro" id="IPR013783">
    <property type="entry name" value="Ig-like_fold"/>
</dbReference>
<proteinExistence type="predicted"/>
<dbReference type="CDD" id="cd00096">
    <property type="entry name" value="Ig"/>
    <property type="match status" value="1"/>
</dbReference>
<sequence>LPALFKGELQNTEAEEGGMATLRCELTKPNAPVEWRKGDITLYPGLKYEMKQQGSIAELVIYDLKLDDS</sequence>
<dbReference type="Pfam" id="PF07679">
    <property type="entry name" value="I-set"/>
    <property type="match status" value="1"/>
</dbReference>
<dbReference type="SUPFAM" id="SSF48726">
    <property type="entry name" value="Immunoglobulin"/>
    <property type="match status" value="1"/>
</dbReference>
<comment type="caution">
    <text evidence="6">The sequence shown here is derived from an EMBL/GenBank/DDBJ whole genome shotgun (WGS) entry which is preliminary data.</text>
</comment>
<dbReference type="GO" id="GO:0005737">
    <property type="term" value="C:cytoplasm"/>
    <property type="evidence" value="ECO:0007669"/>
    <property type="project" value="UniProtKB-SubCell"/>
</dbReference>
<accession>A0A7L3AZ31</accession>
<dbReference type="Gene3D" id="2.60.40.10">
    <property type="entry name" value="Immunoglobulins"/>
    <property type="match status" value="1"/>
</dbReference>
<dbReference type="AlphaFoldDB" id="A0A7L3AZ31"/>
<evidence type="ECO:0000313" key="6">
    <source>
        <dbReference type="EMBL" id="NXT22990.1"/>
    </source>
</evidence>
<evidence type="ECO:0000256" key="1">
    <source>
        <dbReference type="ARBA" id="ARBA00004496"/>
    </source>
</evidence>
<feature type="non-terminal residue" evidence="6">
    <location>
        <position position="1"/>
    </location>
</feature>
<dbReference type="InterPro" id="IPR013098">
    <property type="entry name" value="Ig_I-set"/>
</dbReference>
<keyword evidence="3" id="KW-0597">Phosphoprotein</keyword>
<evidence type="ECO:0000259" key="5">
    <source>
        <dbReference type="PROSITE" id="PS50835"/>
    </source>
</evidence>
<evidence type="ECO:0000256" key="2">
    <source>
        <dbReference type="ARBA" id="ARBA00022490"/>
    </source>
</evidence>
<dbReference type="InterPro" id="IPR052385">
    <property type="entry name" value="Obscurin/Obscurin-like_Reg"/>
</dbReference>
<evidence type="ECO:0000256" key="3">
    <source>
        <dbReference type="ARBA" id="ARBA00022553"/>
    </source>
</evidence>
<keyword evidence="2" id="KW-0963">Cytoplasm</keyword>
<evidence type="ECO:0000256" key="4">
    <source>
        <dbReference type="ARBA" id="ARBA00023157"/>
    </source>
</evidence>
<evidence type="ECO:0000313" key="7">
    <source>
        <dbReference type="Proteomes" id="UP000536260"/>
    </source>
</evidence>
<name>A0A7L3AZ31_9AVES</name>
<comment type="subcellular location">
    <subcellularLocation>
        <location evidence="1">Cytoplasm</location>
    </subcellularLocation>
</comment>
<dbReference type="PANTHER" id="PTHR35971">
    <property type="entry name" value="SI:DKEY-31G6.6"/>
    <property type="match status" value="1"/>
</dbReference>
<keyword evidence="7" id="KW-1185">Reference proteome</keyword>
<organism evidence="6 7">
    <name type="scientific">Syrrhaptes paradoxus</name>
    <name type="common">Pallas's sandgrouse</name>
    <dbReference type="NCBI Taxonomy" id="302527"/>
    <lineage>
        <taxon>Eukaryota</taxon>
        <taxon>Metazoa</taxon>
        <taxon>Chordata</taxon>
        <taxon>Craniata</taxon>
        <taxon>Vertebrata</taxon>
        <taxon>Euteleostomi</taxon>
        <taxon>Archelosauria</taxon>
        <taxon>Archosauria</taxon>
        <taxon>Dinosauria</taxon>
        <taxon>Saurischia</taxon>
        <taxon>Theropoda</taxon>
        <taxon>Coelurosauria</taxon>
        <taxon>Aves</taxon>
        <taxon>Neognathae</taxon>
        <taxon>Neoaves</taxon>
        <taxon>Columbimorphae</taxon>
        <taxon>Pterocliformes</taxon>
        <taxon>Pteroclidae</taxon>
        <taxon>Syrrhaptes</taxon>
    </lineage>
</organism>
<feature type="domain" description="Ig-like" evidence="5">
    <location>
        <begin position="2"/>
        <end position="69"/>
    </location>
</feature>
<dbReference type="PROSITE" id="PS50835">
    <property type="entry name" value="IG_LIKE"/>
    <property type="match status" value="1"/>
</dbReference>
<feature type="non-terminal residue" evidence="6">
    <location>
        <position position="69"/>
    </location>
</feature>
<dbReference type="EMBL" id="VZTO01012312">
    <property type="protein sequence ID" value="NXT22990.1"/>
    <property type="molecule type" value="Genomic_DNA"/>
</dbReference>
<keyword evidence="4" id="KW-1015">Disulfide bond</keyword>
<gene>
    <name evidence="6" type="primary">Obscn_7</name>
    <name evidence="6" type="ORF">SYRPAR_R14785</name>
</gene>
<dbReference type="Proteomes" id="UP000536260">
    <property type="component" value="Unassembled WGS sequence"/>
</dbReference>
<dbReference type="InterPro" id="IPR036179">
    <property type="entry name" value="Ig-like_dom_sf"/>
</dbReference>